<keyword evidence="6" id="KW-0659">Purine metabolism</keyword>
<reference evidence="11 12" key="1">
    <citation type="submission" date="2020-08" db="EMBL/GenBank/DDBJ databases">
        <title>Sequencing the genomes of 1000 actinobacteria strains.</title>
        <authorList>
            <person name="Klenk H.-P."/>
        </authorList>
    </citation>
    <scope>NUCLEOTIDE SEQUENCE [LARGE SCALE GENOMIC DNA]</scope>
    <source>
        <strain evidence="11 12">DSM 41654</strain>
    </source>
</reference>
<dbReference type="InterPro" id="IPR011059">
    <property type="entry name" value="Metal-dep_hydrolase_composite"/>
</dbReference>
<evidence type="ECO:0000256" key="7">
    <source>
        <dbReference type="ARBA" id="ARBA00022723"/>
    </source>
</evidence>
<comment type="caution">
    <text evidence="11">The sequence shown here is derived from an EMBL/GenBank/DDBJ whole genome shotgun (WGS) entry which is preliminary data.</text>
</comment>
<feature type="domain" description="Amidohydrolase-related" evidence="10">
    <location>
        <begin position="69"/>
        <end position="449"/>
    </location>
</feature>
<dbReference type="FunFam" id="3.20.20.140:FF:000032">
    <property type="entry name" value="Allantoinase Dal1"/>
    <property type="match status" value="1"/>
</dbReference>
<evidence type="ECO:0000256" key="2">
    <source>
        <dbReference type="ARBA" id="ARBA00004968"/>
    </source>
</evidence>
<dbReference type="PANTHER" id="PTHR43668:SF2">
    <property type="entry name" value="ALLANTOINASE"/>
    <property type="match status" value="1"/>
</dbReference>
<evidence type="ECO:0000259" key="10">
    <source>
        <dbReference type="Pfam" id="PF01979"/>
    </source>
</evidence>
<comment type="pathway">
    <text evidence="2">Nitrogen metabolism; (S)-allantoin degradation; allantoate from (S)-allantoin: step 1/1.</text>
</comment>
<evidence type="ECO:0000256" key="3">
    <source>
        <dbReference type="ARBA" id="ARBA00010368"/>
    </source>
</evidence>
<dbReference type="InterPro" id="IPR032466">
    <property type="entry name" value="Metal_Hydrolase"/>
</dbReference>
<keyword evidence="7" id="KW-0479">Metal-binding</keyword>
<evidence type="ECO:0000256" key="6">
    <source>
        <dbReference type="ARBA" id="ARBA00022631"/>
    </source>
</evidence>
<evidence type="ECO:0000256" key="5">
    <source>
        <dbReference type="ARBA" id="ARBA00012863"/>
    </source>
</evidence>
<dbReference type="GO" id="GO:0005737">
    <property type="term" value="C:cytoplasm"/>
    <property type="evidence" value="ECO:0007669"/>
    <property type="project" value="TreeGrafter"/>
</dbReference>
<dbReference type="GO" id="GO:0008270">
    <property type="term" value="F:zinc ion binding"/>
    <property type="evidence" value="ECO:0007669"/>
    <property type="project" value="InterPro"/>
</dbReference>
<evidence type="ECO:0000256" key="8">
    <source>
        <dbReference type="ARBA" id="ARBA00022801"/>
    </source>
</evidence>
<comment type="subunit">
    <text evidence="4">Homotetramer.</text>
</comment>
<dbReference type="EMBL" id="JACHJV010000001">
    <property type="protein sequence ID" value="MBB4926657.1"/>
    <property type="molecule type" value="Genomic_DNA"/>
</dbReference>
<evidence type="ECO:0000313" key="12">
    <source>
        <dbReference type="Proteomes" id="UP000540506"/>
    </source>
</evidence>
<keyword evidence="12" id="KW-1185">Reference proteome</keyword>
<evidence type="ECO:0000256" key="1">
    <source>
        <dbReference type="ARBA" id="ARBA00001947"/>
    </source>
</evidence>
<dbReference type="Pfam" id="PF01979">
    <property type="entry name" value="Amidohydro_1"/>
    <property type="match status" value="1"/>
</dbReference>
<dbReference type="NCBIfam" id="TIGR03178">
    <property type="entry name" value="allantoinase"/>
    <property type="match status" value="1"/>
</dbReference>
<dbReference type="InterPro" id="IPR017593">
    <property type="entry name" value="Allantoinase"/>
</dbReference>
<dbReference type="GO" id="GO:0050897">
    <property type="term" value="F:cobalt ion binding"/>
    <property type="evidence" value="ECO:0007669"/>
    <property type="project" value="InterPro"/>
</dbReference>
<dbReference type="GO" id="GO:0006145">
    <property type="term" value="P:purine nucleobase catabolic process"/>
    <property type="evidence" value="ECO:0007669"/>
    <property type="project" value="TreeGrafter"/>
</dbReference>
<sequence>MPAQSEVLMQQFGPQHTSTAVIRSRRVVLPDGERPADVLVRAGRIERIAAHGSLAIDGAELTDLGEHALLPGLVDTHVHVNEPGRTEWEGFATATRAAAAGGVTTIIDMPLNSIPPTTTVAGLAAKRQIAEGQAWVDLGFWGGAVPGNAGDLEPLHQAGVFGFKSFLSPSGVEEFPHLEQPELEVALAEQARIGALAIIHAEDPAVLDAAPQVPGVHYRDYLASRPDDSESVAVARLLDTARRTGARVHILHVSSAAVLPLLAQARADGVRVTAETCPHYLTLAAEEVPDGDTAFKCCPPIRDESNRDRLWAALAAGEFIGVVSDHSPSTPDLKQLQKYGGSGDFAAAWGGIASLQLGLPAIWTEARRRGHTLGDVVRWMASGPASLVALEGTKGAIAVGHDADLVAFDPDAEFAVDPAELHHRNPVTPYAGKKLTGRVITTWLRGRVVDVQAAPFGRQILRNR</sequence>
<keyword evidence="9" id="KW-0862">Zinc</keyword>
<evidence type="ECO:0000256" key="4">
    <source>
        <dbReference type="ARBA" id="ARBA00011881"/>
    </source>
</evidence>
<evidence type="ECO:0000256" key="9">
    <source>
        <dbReference type="ARBA" id="ARBA00022833"/>
    </source>
</evidence>
<dbReference type="InterPro" id="IPR006680">
    <property type="entry name" value="Amidohydro-rel"/>
</dbReference>
<protein>
    <recommendedName>
        <fullName evidence="5">allantoinase</fullName>
        <ecNumber evidence="5">3.5.2.5</ecNumber>
    </recommendedName>
</protein>
<dbReference type="Proteomes" id="UP000540506">
    <property type="component" value="Unassembled WGS sequence"/>
</dbReference>
<comment type="similarity">
    <text evidence="3">Belongs to the metallo-dependent hydrolases superfamily. Allantoinase family.</text>
</comment>
<evidence type="ECO:0000313" key="11">
    <source>
        <dbReference type="EMBL" id="MBB4926657.1"/>
    </source>
</evidence>
<dbReference type="PANTHER" id="PTHR43668">
    <property type="entry name" value="ALLANTOINASE"/>
    <property type="match status" value="1"/>
</dbReference>
<accession>A0A7W7R745</accession>
<dbReference type="InterPro" id="IPR050138">
    <property type="entry name" value="DHOase/Allantoinase_Hydrolase"/>
</dbReference>
<gene>
    <name evidence="11" type="ORF">FHR34_005650</name>
</gene>
<comment type="cofactor">
    <cofactor evidence="1">
        <name>Zn(2+)</name>
        <dbReference type="ChEBI" id="CHEBI:29105"/>
    </cofactor>
</comment>
<dbReference type="EC" id="3.5.2.5" evidence="5"/>
<dbReference type="SUPFAM" id="SSF51556">
    <property type="entry name" value="Metallo-dependent hydrolases"/>
    <property type="match status" value="1"/>
</dbReference>
<dbReference type="GO" id="GO:0000256">
    <property type="term" value="P:allantoin catabolic process"/>
    <property type="evidence" value="ECO:0007669"/>
    <property type="project" value="InterPro"/>
</dbReference>
<name>A0A7W7R745_KITKI</name>
<dbReference type="Gene3D" id="3.20.20.140">
    <property type="entry name" value="Metal-dependent hydrolases"/>
    <property type="match status" value="1"/>
</dbReference>
<dbReference type="AlphaFoldDB" id="A0A7W7R745"/>
<dbReference type="SUPFAM" id="SSF51338">
    <property type="entry name" value="Composite domain of metallo-dependent hydrolases"/>
    <property type="match status" value="1"/>
</dbReference>
<organism evidence="11 12">
    <name type="scientific">Kitasatospora kifunensis</name>
    <name type="common">Streptomyces kifunensis</name>
    <dbReference type="NCBI Taxonomy" id="58351"/>
    <lineage>
        <taxon>Bacteria</taxon>
        <taxon>Bacillati</taxon>
        <taxon>Actinomycetota</taxon>
        <taxon>Actinomycetes</taxon>
        <taxon>Kitasatosporales</taxon>
        <taxon>Streptomycetaceae</taxon>
        <taxon>Kitasatospora</taxon>
    </lineage>
</organism>
<proteinExistence type="inferred from homology"/>
<keyword evidence="8 11" id="KW-0378">Hydrolase</keyword>
<dbReference type="GO" id="GO:0004038">
    <property type="term" value="F:allantoinase activity"/>
    <property type="evidence" value="ECO:0007669"/>
    <property type="project" value="UniProtKB-EC"/>
</dbReference>